<dbReference type="PANTHER" id="PTHR33710:SF71">
    <property type="entry name" value="ENDONUCLEASE_EXONUCLEASE_PHOSPHATASE DOMAIN-CONTAINING PROTEIN"/>
    <property type="match status" value="1"/>
</dbReference>
<dbReference type="PANTHER" id="PTHR33710">
    <property type="entry name" value="BNAC02G09200D PROTEIN"/>
    <property type="match status" value="1"/>
</dbReference>
<gene>
    <name evidence="1" type="ORF">CFOL_v3_09475</name>
</gene>
<dbReference type="EMBL" id="BDDD01000446">
    <property type="protein sequence ID" value="GAV65963.1"/>
    <property type="molecule type" value="Genomic_DNA"/>
</dbReference>
<evidence type="ECO:0000313" key="1">
    <source>
        <dbReference type="EMBL" id="GAV65963.1"/>
    </source>
</evidence>
<accession>A0A1Q3BDU8</accession>
<reference evidence="2" key="1">
    <citation type="submission" date="2016-04" db="EMBL/GenBank/DDBJ databases">
        <title>Cephalotus genome sequencing.</title>
        <authorList>
            <person name="Fukushima K."/>
            <person name="Hasebe M."/>
            <person name="Fang X."/>
        </authorList>
    </citation>
    <scope>NUCLEOTIDE SEQUENCE [LARGE SCALE GENOMIC DNA]</scope>
    <source>
        <strain evidence="2">cv. St1</strain>
    </source>
</reference>
<organism evidence="1 2">
    <name type="scientific">Cephalotus follicularis</name>
    <name type="common">Albany pitcher plant</name>
    <dbReference type="NCBI Taxonomy" id="3775"/>
    <lineage>
        <taxon>Eukaryota</taxon>
        <taxon>Viridiplantae</taxon>
        <taxon>Streptophyta</taxon>
        <taxon>Embryophyta</taxon>
        <taxon>Tracheophyta</taxon>
        <taxon>Spermatophyta</taxon>
        <taxon>Magnoliopsida</taxon>
        <taxon>eudicotyledons</taxon>
        <taxon>Gunneridae</taxon>
        <taxon>Pentapetalae</taxon>
        <taxon>rosids</taxon>
        <taxon>fabids</taxon>
        <taxon>Oxalidales</taxon>
        <taxon>Cephalotaceae</taxon>
        <taxon>Cephalotus</taxon>
    </lineage>
</organism>
<proteinExistence type="predicted"/>
<evidence type="ECO:0000313" key="2">
    <source>
        <dbReference type="Proteomes" id="UP000187406"/>
    </source>
</evidence>
<dbReference type="Proteomes" id="UP000187406">
    <property type="component" value="Unassembled WGS sequence"/>
</dbReference>
<dbReference type="AlphaFoldDB" id="A0A1Q3BDU8"/>
<sequence>MEVDDIRSVGITYTWTNKREGWYAVNKKLDRVLGNWEWHKCFNHRLSLFHNQWVSDHSPTTMNILESRGSMNRPFKFVNHWATHEQFLSLIKRIWKQKVVENPLEVALYGTINLKRELKSF</sequence>
<name>A0A1Q3BDU8_CEPFO</name>
<evidence type="ECO:0008006" key="3">
    <source>
        <dbReference type="Google" id="ProtNLM"/>
    </source>
</evidence>
<protein>
    <recommendedName>
        <fullName evidence="3">Exo_endo_phos domain-containing protein</fullName>
    </recommendedName>
</protein>
<dbReference type="InParanoid" id="A0A1Q3BDU8"/>
<comment type="caution">
    <text evidence="1">The sequence shown here is derived from an EMBL/GenBank/DDBJ whole genome shotgun (WGS) entry which is preliminary data.</text>
</comment>
<dbReference type="OrthoDB" id="1085750at2759"/>
<keyword evidence="2" id="KW-1185">Reference proteome</keyword>